<dbReference type="NCBIfam" id="TIGR02593">
    <property type="entry name" value="CRISPR_cas5"/>
    <property type="match status" value="1"/>
</dbReference>
<dbReference type="EMBL" id="JBHSWD010000006">
    <property type="protein sequence ID" value="MFC6593171.1"/>
    <property type="molecule type" value="Genomic_DNA"/>
</dbReference>
<organism evidence="2 3">
    <name type="scientific">Deinococcus lacus</name>
    <dbReference type="NCBI Taxonomy" id="392561"/>
    <lineage>
        <taxon>Bacteria</taxon>
        <taxon>Thermotogati</taxon>
        <taxon>Deinococcota</taxon>
        <taxon>Deinococci</taxon>
        <taxon>Deinococcales</taxon>
        <taxon>Deinococcaceae</taxon>
        <taxon>Deinococcus</taxon>
    </lineage>
</organism>
<dbReference type="Proteomes" id="UP001596297">
    <property type="component" value="Unassembled WGS sequence"/>
</dbReference>
<comment type="caution">
    <text evidence="2">The sequence shown here is derived from an EMBL/GenBank/DDBJ whole genome shotgun (WGS) entry which is preliminary data.</text>
</comment>
<dbReference type="InterPro" id="IPR010147">
    <property type="entry name" value="CRISPR-assoc_prot_CasD"/>
</dbReference>
<accession>A0ABW1YFP3</accession>
<evidence type="ECO:0000313" key="2">
    <source>
        <dbReference type="EMBL" id="MFC6593171.1"/>
    </source>
</evidence>
<sequence length="236" mass="26248">MATLLLRLVAPMQAWGSRSRFDDRDTEAEPTRSGVLGLCAAALGIDRADPIDDLVGLRFGVRVDREGGAGRDYHTAQLFPGNPKTKTDVTTRFYLSDAAFWVGLEGDDVALLTRLHAALQNPHWPLSLGRKAFQASLPIFTEQGPLDLSLWEALRQAPSLRRGSSDEPYRFVLDRDALPDGLQAKASPSRRQDVPDGPFIHRRYLSRDVLTVTEALELPTDPLILSHPRYRQPEVV</sequence>
<dbReference type="NCBIfam" id="TIGR01868">
    <property type="entry name" value="casD_Cas5e"/>
    <property type="match status" value="1"/>
</dbReference>
<dbReference type="Gene3D" id="3.30.70.2660">
    <property type="match status" value="1"/>
</dbReference>
<evidence type="ECO:0000313" key="3">
    <source>
        <dbReference type="Proteomes" id="UP001596297"/>
    </source>
</evidence>
<keyword evidence="3" id="KW-1185">Reference proteome</keyword>
<reference evidence="3" key="1">
    <citation type="journal article" date="2019" name="Int. J. Syst. Evol. Microbiol.">
        <title>The Global Catalogue of Microorganisms (GCM) 10K type strain sequencing project: providing services to taxonomists for standard genome sequencing and annotation.</title>
        <authorList>
            <consortium name="The Broad Institute Genomics Platform"/>
            <consortium name="The Broad Institute Genome Sequencing Center for Infectious Disease"/>
            <person name="Wu L."/>
            <person name="Ma J."/>
        </authorList>
    </citation>
    <scope>NUCLEOTIDE SEQUENCE [LARGE SCALE GENOMIC DNA]</scope>
    <source>
        <strain evidence="3">CGMCC 1.15772</strain>
    </source>
</reference>
<keyword evidence="1" id="KW-0051">Antiviral defense</keyword>
<gene>
    <name evidence="2" type="primary">cas5e</name>
    <name evidence="2" type="ORF">ACFP81_14890</name>
</gene>
<name>A0ABW1YFP3_9DEIO</name>
<dbReference type="InterPro" id="IPR013422">
    <property type="entry name" value="CRISPR-assoc_prot_Cas5_N"/>
</dbReference>
<dbReference type="RefSeq" id="WP_380084244.1">
    <property type="nucleotide sequence ID" value="NZ_JBHSWD010000006.1"/>
</dbReference>
<dbReference type="CDD" id="cd09756">
    <property type="entry name" value="Cas5_I-E"/>
    <property type="match status" value="1"/>
</dbReference>
<protein>
    <submittedName>
        <fullName evidence="2">Type I-E CRISPR-associated protein Cas5/CasD</fullName>
    </submittedName>
</protein>
<evidence type="ECO:0000256" key="1">
    <source>
        <dbReference type="ARBA" id="ARBA00023118"/>
    </source>
</evidence>
<dbReference type="Pfam" id="PF09704">
    <property type="entry name" value="Cas_Cas5d"/>
    <property type="match status" value="1"/>
</dbReference>
<dbReference type="InterPro" id="IPR021124">
    <property type="entry name" value="CRISPR-assoc_prot_Cas5"/>
</dbReference>
<proteinExistence type="predicted"/>